<dbReference type="InterPro" id="IPR013783">
    <property type="entry name" value="Ig-like_fold"/>
</dbReference>
<feature type="domain" description="Deleted in lung and esophageal cancer protein 1 Ig-like" evidence="2">
    <location>
        <begin position="301"/>
        <end position="392"/>
    </location>
</feature>
<evidence type="ECO:0000259" key="2">
    <source>
        <dbReference type="Pfam" id="PF23277"/>
    </source>
</evidence>
<feature type="region of interest" description="Disordered" evidence="1">
    <location>
        <begin position="603"/>
        <end position="626"/>
    </location>
</feature>
<dbReference type="Gene3D" id="2.60.40.10">
    <property type="entry name" value="Immunoglobulins"/>
    <property type="match status" value="3"/>
</dbReference>
<dbReference type="Pfam" id="PF23277">
    <property type="entry name" value="Ig_Dlec1_1"/>
    <property type="match status" value="1"/>
</dbReference>
<feature type="non-terminal residue" evidence="3">
    <location>
        <position position="1018"/>
    </location>
</feature>
<evidence type="ECO:0000256" key="1">
    <source>
        <dbReference type="SAM" id="MobiDB-lite"/>
    </source>
</evidence>
<dbReference type="GO" id="GO:0005929">
    <property type="term" value="C:cilium"/>
    <property type="evidence" value="ECO:0007669"/>
    <property type="project" value="TreeGrafter"/>
</dbReference>
<accession>A0A8H7ZNU4</accession>
<dbReference type="PANTHER" id="PTHR46348">
    <property type="entry name" value="DELETED IN LUNG AND ESOPHAGEAL CANCER PROTEIN 1"/>
    <property type="match status" value="1"/>
</dbReference>
<feature type="region of interest" description="Disordered" evidence="1">
    <location>
        <begin position="210"/>
        <end position="297"/>
    </location>
</feature>
<reference evidence="3 4" key="1">
    <citation type="journal article" name="Sci. Rep.">
        <title>Genome-scale phylogenetic analyses confirm Olpidium as the closest living zoosporic fungus to the non-flagellated, terrestrial fungi.</title>
        <authorList>
            <person name="Chang Y."/>
            <person name="Rochon D."/>
            <person name="Sekimoto S."/>
            <person name="Wang Y."/>
            <person name="Chovatia M."/>
            <person name="Sandor L."/>
            <person name="Salamov A."/>
            <person name="Grigoriev I.V."/>
            <person name="Stajich J.E."/>
            <person name="Spatafora J.W."/>
        </authorList>
    </citation>
    <scope>NUCLEOTIDE SEQUENCE [LARGE SCALE GENOMIC DNA]</scope>
    <source>
        <strain evidence="3">S191</strain>
    </source>
</reference>
<dbReference type="InterPro" id="IPR008962">
    <property type="entry name" value="PapD-like_sf"/>
</dbReference>
<dbReference type="PANTHER" id="PTHR46348:SF1">
    <property type="entry name" value="DELETED IN LUNG AND ESOPHAGEAL CANCER PROTEIN 1"/>
    <property type="match status" value="1"/>
</dbReference>
<dbReference type="SUPFAM" id="SSF49354">
    <property type="entry name" value="PapD-like"/>
    <property type="match status" value="1"/>
</dbReference>
<feature type="compositionally biased region" description="Low complexity" evidence="1">
    <location>
        <begin position="1"/>
        <end position="19"/>
    </location>
</feature>
<dbReference type="InterPro" id="IPR059041">
    <property type="entry name" value="Ig_DLEC1_1"/>
</dbReference>
<dbReference type="AlphaFoldDB" id="A0A8H7ZNU4"/>
<feature type="compositionally biased region" description="Low complexity" evidence="1">
    <location>
        <begin position="246"/>
        <end position="255"/>
    </location>
</feature>
<dbReference type="GO" id="GO:0015631">
    <property type="term" value="F:tubulin binding"/>
    <property type="evidence" value="ECO:0007669"/>
    <property type="project" value="TreeGrafter"/>
</dbReference>
<comment type="caution">
    <text evidence="3">The sequence shown here is derived from an EMBL/GenBank/DDBJ whole genome shotgun (WGS) entry which is preliminary data.</text>
</comment>
<dbReference type="EMBL" id="JAEFCI010011178">
    <property type="protein sequence ID" value="KAG5456776.1"/>
    <property type="molecule type" value="Genomic_DNA"/>
</dbReference>
<protein>
    <recommendedName>
        <fullName evidence="2">Deleted in lung and esophageal cancer protein 1 Ig-like domain-containing protein</fullName>
    </recommendedName>
</protein>
<organism evidence="3 4">
    <name type="scientific">Olpidium bornovanus</name>
    <dbReference type="NCBI Taxonomy" id="278681"/>
    <lineage>
        <taxon>Eukaryota</taxon>
        <taxon>Fungi</taxon>
        <taxon>Fungi incertae sedis</taxon>
        <taxon>Olpidiomycota</taxon>
        <taxon>Olpidiomycotina</taxon>
        <taxon>Olpidiomycetes</taxon>
        <taxon>Olpidiales</taxon>
        <taxon>Olpidiaceae</taxon>
        <taxon>Olpidium</taxon>
    </lineage>
</organism>
<evidence type="ECO:0000313" key="4">
    <source>
        <dbReference type="Proteomes" id="UP000673691"/>
    </source>
</evidence>
<sequence>MEVQAPLEPVPPAEAAGPEQQPPPEDPDREELDGIAARRDEKLRRLRQLMDYVCSKRDEALARDREFEEAQIAAYTAKYRETGLPAVRSLMDTDEEFLRGNGLLTAGFAEERRGGPEIAAGAPPEPDALRGVAKRRTDTGLRYRWLPRPRDWRNVQSLLADSLDDSDEAAARVSAAGKVRGRLLEPLRAGARPVSPTIRDAERQALRDMNSRITSLRTPRHPLPAGKLYRLPEAYEPAARPKRGAGVRPASGPPAARRPKSLSRRRPAEERQRPSADAAAPRAAFSERRGDHEEEPSPIIAIPPAIHFRGYRPHRTYTARLELKNASKNSHRLRVTCGDMATASKHFAVEQIHTPQPEFGLVAPGMSCFYRITFTPDTLADYEDAFVVQAEHGKSFVVPAFARRDPPELSLPPALDCGPYQAGCTTESLWDVRNAGGPGRFLVLREDEVGEGGIDHRRIWSNVPDDLKARRVAIGPFEISPGDFSLDRGESLSLSVRYSPSPIAGGSFEREDQATFALACDNCQLLDVPVRGLAQIPRVELTAVAGNRAPEIREDAGEDGGGTRRQVAAVDFGPQNAHGCTVEEVTVRNLTRISLPFKWRTIDNPGDNRPRTARTVKGDPASPVVAEPEKGRTALWIRPNKGYIGPGADQTFTLSFTPKEMKSYDICADLYLLADNAAPRRPRAARKSGPGERDHSESRQASDEVWSLRLECTGFGVPYNIEVHPSFIRVPYGVPMGHTFEVAVRMTNMSISTIHYRTTVEDANPTVAVVSTEPGSGMMETGPCRYITVKFLALFAGKLDSRLLFVMDTGDVLRLPVQVEVIPRIGMVDVDRPVLDFGLFELGEARTLQMALTNKSPSGMKWEIRAFPQWPRRRGEGEVDGPDKELPVFEPCQGFLEGGAQETISAAFSPPRCDRFRSVMEIRVRRRAADDRAAGPGKFTADADSVAVSCVEMRAEVQTPLACLTESFARLPHSYVGIPAGATVTLRNLTLLPTTFRWQSVPTAQNARFDVQFAPAGG</sequence>
<feature type="region of interest" description="Disordered" evidence="1">
    <location>
        <begin position="1"/>
        <end position="33"/>
    </location>
</feature>
<name>A0A8H7ZNU4_9FUNG</name>
<keyword evidence="4" id="KW-1185">Reference proteome</keyword>
<proteinExistence type="predicted"/>
<dbReference type="OrthoDB" id="2115465at2759"/>
<evidence type="ECO:0000313" key="3">
    <source>
        <dbReference type="EMBL" id="KAG5456776.1"/>
    </source>
</evidence>
<feature type="region of interest" description="Disordered" evidence="1">
    <location>
        <begin position="679"/>
        <end position="702"/>
    </location>
</feature>
<dbReference type="Proteomes" id="UP000673691">
    <property type="component" value="Unassembled WGS sequence"/>
</dbReference>
<dbReference type="GO" id="GO:0005737">
    <property type="term" value="C:cytoplasm"/>
    <property type="evidence" value="ECO:0007669"/>
    <property type="project" value="TreeGrafter"/>
</dbReference>
<gene>
    <name evidence="3" type="ORF">BJ554DRAFT_3384</name>
</gene>
<dbReference type="InterPro" id="IPR033304">
    <property type="entry name" value="DLEC1"/>
</dbReference>
<feature type="compositionally biased region" description="Basic and acidic residues" evidence="1">
    <location>
        <begin position="689"/>
        <end position="702"/>
    </location>
</feature>
<dbReference type="Pfam" id="PF23316">
    <property type="entry name" value="Ig_DLEC1_6th"/>
    <property type="match status" value="1"/>
</dbReference>
<feature type="compositionally biased region" description="Low complexity" evidence="1">
    <location>
        <begin position="275"/>
        <end position="284"/>
    </location>
</feature>